<dbReference type="PANTHER" id="PTHR46082:SF11">
    <property type="entry name" value="AAA+ ATPASE DOMAIN-CONTAINING PROTEIN-RELATED"/>
    <property type="match status" value="1"/>
</dbReference>
<sequence>MTLTHDDYMVAWICALPLELAAAKAMLDEILPSLLQPKSEHNAYTHGRISDHNVVVACLPSGVYGTISASAVVSHLVSTYPNIRFGLVVGVGGGVPSESADIRLGDVVVGKPTATSPAYSGSLNKPPTVLLKALAQMEADSVLGKSSSVTGFQATYDHVRTEPTCSLCDQNQLVRRPTRGTEEPYIHYGVIASGDQVIKDAKTRDLVARERDILCFEMEDAGLMDELPSLAIRGICDYCDSHKNKQWQEYAALSAAACAKSLLSIVPVWRLNSQRSVRPAYEACF</sequence>
<proteinExistence type="predicted"/>
<keyword evidence="3" id="KW-1185">Reference proteome</keyword>
<dbReference type="InterPro" id="IPR035994">
    <property type="entry name" value="Nucleoside_phosphorylase_sf"/>
</dbReference>
<dbReference type="InterPro" id="IPR000845">
    <property type="entry name" value="Nucleoside_phosphorylase_d"/>
</dbReference>
<accession>A0ABR4J0Z7</accession>
<dbReference type="Proteomes" id="UP001610335">
    <property type="component" value="Unassembled WGS sequence"/>
</dbReference>
<gene>
    <name evidence="2" type="ORF">BDW59DRAFT_179438</name>
</gene>
<dbReference type="SUPFAM" id="SSF53167">
    <property type="entry name" value="Purine and uridine phosphorylases"/>
    <property type="match status" value="1"/>
</dbReference>
<name>A0ABR4J0Z7_9EURO</name>
<evidence type="ECO:0000259" key="1">
    <source>
        <dbReference type="Pfam" id="PF01048"/>
    </source>
</evidence>
<evidence type="ECO:0000313" key="2">
    <source>
        <dbReference type="EMBL" id="KAL2833718.1"/>
    </source>
</evidence>
<dbReference type="Pfam" id="PF01048">
    <property type="entry name" value="PNP_UDP_1"/>
    <property type="match status" value="1"/>
</dbReference>
<dbReference type="PANTHER" id="PTHR46082">
    <property type="entry name" value="ATP/GTP-BINDING PROTEIN-RELATED"/>
    <property type="match status" value="1"/>
</dbReference>
<reference evidence="2 3" key="1">
    <citation type="submission" date="2024-07" db="EMBL/GenBank/DDBJ databases">
        <title>Section-level genome sequencing and comparative genomics of Aspergillus sections Usti and Cavernicolus.</title>
        <authorList>
            <consortium name="Lawrence Berkeley National Laboratory"/>
            <person name="Nybo J.L."/>
            <person name="Vesth T.C."/>
            <person name="Theobald S."/>
            <person name="Frisvad J.C."/>
            <person name="Larsen T.O."/>
            <person name="Kjaerboelling I."/>
            <person name="Rothschild-Mancinelli K."/>
            <person name="Lyhne E.K."/>
            <person name="Kogle M.E."/>
            <person name="Barry K."/>
            <person name="Clum A."/>
            <person name="Na H."/>
            <person name="Ledsgaard L."/>
            <person name="Lin J."/>
            <person name="Lipzen A."/>
            <person name="Kuo A."/>
            <person name="Riley R."/>
            <person name="Mondo S."/>
            <person name="LaButti K."/>
            <person name="Haridas S."/>
            <person name="Pangalinan J."/>
            <person name="Salamov A.A."/>
            <person name="Simmons B.A."/>
            <person name="Magnuson J.K."/>
            <person name="Chen J."/>
            <person name="Drula E."/>
            <person name="Henrissat B."/>
            <person name="Wiebenga A."/>
            <person name="Lubbers R.J."/>
            <person name="Gomes A.C."/>
            <person name="Makela M.R."/>
            <person name="Stajich J."/>
            <person name="Grigoriev I.V."/>
            <person name="Mortensen U.H."/>
            <person name="De vries R.P."/>
            <person name="Baker S.E."/>
            <person name="Andersen M.R."/>
        </authorList>
    </citation>
    <scope>NUCLEOTIDE SEQUENCE [LARGE SCALE GENOMIC DNA]</scope>
    <source>
        <strain evidence="2 3">CBS 600.67</strain>
    </source>
</reference>
<dbReference type="InterPro" id="IPR053137">
    <property type="entry name" value="NLR-like"/>
</dbReference>
<comment type="caution">
    <text evidence="2">The sequence shown here is derived from an EMBL/GenBank/DDBJ whole genome shotgun (WGS) entry which is preliminary data.</text>
</comment>
<feature type="domain" description="Nucleoside phosphorylase" evidence="1">
    <location>
        <begin position="11"/>
        <end position="257"/>
    </location>
</feature>
<dbReference type="EMBL" id="JBFXLS010000003">
    <property type="protein sequence ID" value="KAL2833718.1"/>
    <property type="molecule type" value="Genomic_DNA"/>
</dbReference>
<dbReference type="Gene3D" id="3.40.50.1580">
    <property type="entry name" value="Nucleoside phosphorylase domain"/>
    <property type="match status" value="1"/>
</dbReference>
<evidence type="ECO:0000313" key="3">
    <source>
        <dbReference type="Proteomes" id="UP001610335"/>
    </source>
</evidence>
<organism evidence="2 3">
    <name type="scientific">Aspergillus cavernicola</name>
    <dbReference type="NCBI Taxonomy" id="176166"/>
    <lineage>
        <taxon>Eukaryota</taxon>
        <taxon>Fungi</taxon>
        <taxon>Dikarya</taxon>
        <taxon>Ascomycota</taxon>
        <taxon>Pezizomycotina</taxon>
        <taxon>Eurotiomycetes</taxon>
        <taxon>Eurotiomycetidae</taxon>
        <taxon>Eurotiales</taxon>
        <taxon>Aspergillaceae</taxon>
        <taxon>Aspergillus</taxon>
        <taxon>Aspergillus subgen. Nidulantes</taxon>
    </lineage>
</organism>
<protein>
    <submittedName>
        <fullName evidence="2">Nucleoside phosphorylase domain-containing protein</fullName>
    </submittedName>
</protein>